<evidence type="ECO:0000259" key="3">
    <source>
        <dbReference type="Pfam" id="PF00646"/>
    </source>
</evidence>
<dbReference type="InterPro" id="IPR001810">
    <property type="entry name" value="F-box_dom"/>
</dbReference>
<dbReference type="Gene3D" id="1.25.40.20">
    <property type="entry name" value="Ankyrin repeat-containing domain"/>
    <property type="match status" value="1"/>
</dbReference>
<keyword evidence="2" id="KW-0040">ANK repeat</keyword>
<dbReference type="SUPFAM" id="SSF81383">
    <property type="entry name" value="F-box domain"/>
    <property type="match status" value="1"/>
</dbReference>
<reference evidence="4" key="1">
    <citation type="journal article" date="2019" name="MBio">
        <title>Virus Genomes from Deep Sea Sediments Expand the Ocean Megavirome and Support Independent Origins of Viral Gigantism.</title>
        <authorList>
            <person name="Backstrom D."/>
            <person name="Yutin N."/>
            <person name="Jorgensen S.L."/>
            <person name="Dharamshi J."/>
            <person name="Homa F."/>
            <person name="Zaremba-Niedwiedzka K."/>
            <person name="Spang A."/>
            <person name="Wolf Y.I."/>
            <person name="Koonin E.V."/>
            <person name="Ettema T.J."/>
        </authorList>
    </citation>
    <scope>NUCLEOTIDE SEQUENCE</scope>
</reference>
<dbReference type="InterPro" id="IPR036047">
    <property type="entry name" value="F-box-like_dom_sf"/>
</dbReference>
<dbReference type="InterPro" id="IPR002110">
    <property type="entry name" value="Ankyrin_rpt"/>
</dbReference>
<proteinExistence type="predicted"/>
<dbReference type="InterPro" id="IPR036770">
    <property type="entry name" value="Ankyrin_rpt-contain_sf"/>
</dbReference>
<evidence type="ECO:0000313" key="4">
    <source>
        <dbReference type="EMBL" id="QBK92082.1"/>
    </source>
</evidence>
<dbReference type="PANTHER" id="PTHR24171">
    <property type="entry name" value="ANKYRIN REPEAT DOMAIN-CONTAINING PROTEIN 39-RELATED"/>
    <property type="match status" value="1"/>
</dbReference>
<dbReference type="SUPFAM" id="SSF48403">
    <property type="entry name" value="Ankyrin repeat"/>
    <property type="match status" value="1"/>
</dbReference>
<dbReference type="Pfam" id="PF13637">
    <property type="entry name" value="Ank_4"/>
    <property type="match status" value="1"/>
</dbReference>
<evidence type="ECO:0000256" key="2">
    <source>
        <dbReference type="ARBA" id="ARBA00023043"/>
    </source>
</evidence>
<dbReference type="Gene3D" id="1.20.1280.50">
    <property type="match status" value="1"/>
</dbReference>
<dbReference type="Pfam" id="PF00646">
    <property type="entry name" value="F-box"/>
    <property type="match status" value="1"/>
</dbReference>
<feature type="domain" description="F-box" evidence="3">
    <location>
        <begin position="26"/>
        <end position="61"/>
    </location>
</feature>
<evidence type="ECO:0000256" key="1">
    <source>
        <dbReference type="ARBA" id="ARBA00022737"/>
    </source>
</evidence>
<name>A0A481Z9Q0_9VIRU</name>
<protein>
    <submittedName>
        <fullName evidence="4">F-box domain and ankyrin repeat protein</fullName>
    </submittedName>
</protein>
<dbReference type="EMBL" id="MK500567">
    <property type="protein sequence ID" value="QBK92082.1"/>
    <property type="molecule type" value="Genomic_DNA"/>
</dbReference>
<keyword evidence="1" id="KW-0677">Repeat</keyword>
<gene>
    <name evidence="4" type="ORF">LCPAC304_04290</name>
</gene>
<organism evidence="4">
    <name type="scientific">Pithovirus LCPAC304</name>
    <dbReference type="NCBI Taxonomy" id="2506594"/>
    <lineage>
        <taxon>Viruses</taxon>
        <taxon>Pithoviruses</taxon>
    </lineage>
</organism>
<accession>A0A481Z9Q0</accession>
<sequence length="161" mass="18817">MKKNAVFFDGKMEHYSFTELMNTNRELLIRALVHLSTPALLRFRTVSKAAKAVCDDDFFWKLKSAHDFPDKDDGEDHRGMWRETYKTYWEELSEKFLSYAEDGHLKSVESLLRFGIDPNIQDQRGWTALSLASLGGHIDIVRLLLMDTRTLLQYCRRPVDI</sequence>